<dbReference type="PANTHER" id="PTHR46638:SF1">
    <property type="entry name" value="CORRINOID ADENOSYLTRANSFERASE"/>
    <property type="match status" value="1"/>
</dbReference>
<dbReference type="OrthoDB" id="9810309at2"/>
<dbReference type="Gene3D" id="3.40.50.300">
    <property type="entry name" value="P-loop containing nucleotide triphosphate hydrolases"/>
    <property type="match status" value="1"/>
</dbReference>
<evidence type="ECO:0000313" key="2">
    <source>
        <dbReference type="EMBL" id="SHK87426.1"/>
    </source>
</evidence>
<dbReference type="InterPro" id="IPR027417">
    <property type="entry name" value="P-loop_NTPase"/>
</dbReference>
<dbReference type="Proteomes" id="UP000092605">
    <property type="component" value="Unassembled WGS sequence"/>
</dbReference>
<dbReference type="PATRIC" id="fig|1121328.3.peg.292"/>
<keyword evidence="4" id="KW-1185">Reference proteome</keyword>
<dbReference type="GO" id="GO:0009236">
    <property type="term" value="P:cobalamin biosynthetic process"/>
    <property type="evidence" value="ECO:0007669"/>
    <property type="project" value="InterPro"/>
</dbReference>
<dbReference type="EMBL" id="FRBG01000006">
    <property type="protein sequence ID" value="SHK87426.1"/>
    <property type="molecule type" value="Genomic_DNA"/>
</dbReference>
<dbReference type="STRING" id="1121328.JWYL7_0293"/>
<dbReference type="GO" id="GO:0005524">
    <property type="term" value="F:ATP binding"/>
    <property type="evidence" value="ECO:0007669"/>
    <property type="project" value="InterPro"/>
</dbReference>
<dbReference type="PIRSF" id="PIRSF015617">
    <property type="entry name" value="Adensltrnsf_CobA"/>
    <property type="match status" value="1"/>
</dbReference>
<dbReference type="CDD" id="cd00561">
    <property type="entry name" value="CobA_ACA"/>
    <property type="match status" value="1"/>
</dbReference>
<reference evidence="1 3" key="1">
    <citation type="submission" date="2016-02" db="EMBL/GenBank/DDBJ databases">
        <title>Draft genome sequence for Clostridium paradoxum JW-YL-7.</title>
        <authorList>
            <person name="Utturkar S.M."/>
            <person name="Lancaster A."/>
            <person name="Poole F.L."/>
            <person name="Adams M.W."/>
            <person name="Brown S.D."/>
        </authorList>
    </citation>
    <scope>NUCLEOTIDE SEQUENCE [LARGE SCALE GENOMIC DNA]</scope>
    <source>
        <strain evidence="1 3">JW-YL-7</strain>
    </source>
</reference>
<dbReference type="PANTHER" id="PTHR46638">
    <property type="entry name" value="CORRINOID ADENOSYLTRANSFERASE"/>
    <property type="match status" value="1"/>
</dbReference>
<comment type="caution">
    <text evidence="1">The sequence shown here is derived from an EMBL/GenBank/DDBJ whole genome shotgun (WGS) entry which is preliminary data.</text>
</comment>
<sequence>MEKGYIHVYTGNGKGKTTAAFGLALRAVCAGKKVYIGQFVKGMKYSETKAEKYLTGLKIEQLGRSCFIEREPEKEDIDAAKSGLEKCRKILTEGKYDIVILDEINIALFFKLITVKEVLDMLEKRAPHVEVILTGRYAPQEIIDVADLVTEMKEIKHYYNKGVIAREGIEN</sequence>
<evidence type="ECO:0000313" key="4">
    <source>
        <dbReference type="Proteomes" id="UP000323392"/>
    </source>
</evidence>
<reference evidence="2 4" key="2">
    <citation type="submission" date="2016-11" db="EMBL/GenBank/DDBJ databases">
        <authorList>
            <person name="Varghese N."/>
            <person name="Submissions S."/>
        </authorList>
    </citation>
    <scope>NUCLEOTIDE SEQUENCE [LARGE SCALE GENOMIC DNA]</scope>
    <source>
        <strain evidence="2 4">DSM 7308</strain>
    </source>
</reference>
<protein>
    <submittedName>
        <fullName evidence="1">Cob(I)alamin adenosyltransferase</fullName>
    </submittedName>
</protein>
<keyword evidence="1" id="KW-0808">Transferase</keyword>
<dbReference type="Pfam" id="PF02572">
    <property type="entry name" value="CobA_CobO_BtuR"/>
    <property type="match status" value="1"/>
</dbReference>
<proteinExistence type="predicted"/>
<dbReference type="RefSeq" id="WP_066067995.1">
    <property type="nucleotide sequence ID" value="NZ_FRBG01000006.1"/>
</dbReference>
<gene>
    <name evidence="1" type="ORF">JWYL7_0293</name>
    <name evidence="2" type="ORF">SAMN05661008_01065</name>
</gene>
<name>A0A150FNS6_CLOPD</name>
<dbReference type="NCBIfam" id="NF004637">
    <property type="entry name" value="PRK05986.1"/>
    <property type="match status" value="1"/>
</dbReference>
<dbReference type="Proteomes" id="UP000323392">
    <property type="component" value="Unassembled WGS sequence"/>
</dbReference>
<dbReference type="GO" id="GO:0008817">
    <property type="term" value="F:corrinoid adenosyltransferase activity"/>
    <property type="evidence" value="ECO:0007669"/>
    <property type="project" value="InterPro"/>
</dbReference>
<dbReference type="EMBL" id="LSFY01000001">
    <property type="protein sequence ID" value="KXZ39218.1"/>
    <property type="molecule type" value="Genomic_DNA"/>
</dbReference>
<dbReference type="AlphaFoldDB" id="A0A150FNS6"/>
<evidence type="ECO:0000313" key="3">
    <source>
        <dbReference type="Proteomes" id="UP000092605"/>
    </source>
</evidence>
<dbReference type="InterPro" id="IPR003724">
    <property type="entry name" value="CblAdoTrfase_CobA"/>
</dbReference>
<dbReference type="SUPFAM" id="SSF52540">
    <property type="entry name" value="P-loop containing nucleoside triphosphate hydrolases"/>
    <property type="match status" value="1"/>
</dbReference>
<organism evidence="1 3">
    <name type="scientific">Alkalithermobacter thermoalcaliphilus JW-YL-7 = DSM 7308</name>
    <dbReference type="NCBI Taxonomy" id="1121328"/>
    <lineage>
        <taxon>Bacteria</taxon>
        <taxon>Bacillati</taxon>
        <taxon>Bacillota</taxon>
        <taxon>Clostridia</taxon>
        <taxon>Peptostreptococcales</taxon>
        <taxon>Tepidibacteraceae</taxon>
        <taxon>Alkalithermobacter</taxon>
    </lineage>
</organism>
<accession>A0A150FNS6</accession>
<evidence type="ECO:0000313" key="1">
    <source>
        <dbReference type="EMBL" id="KXZ39218.1"/>
    </source>
</evidence>
<dbReference type="NCBIfam" id="TIGR00708">
    <property type="entry name" value="cobA"/>
    <property type="match status" value="1"/>
</dbReference>